<dbReference type="EMBL" id="CP018191">
    <property type="protein sequence ID" value="APH53427.1"/>
    <property type="molecule type" value="Genomic_DNA"/>
</dbReference>
<gene>
    <name evidence="3" type="ORF">GbCGDNIH9_0205</name>
</gene>
<evidence type="ECO:0000256" key="2">
    <source>
        <dbReference type="ARBA" id="ARBA00022729"/>
    </source>
</evidence>
<dbReference type="PROSITE" id="PS51257">
    <property type="entry name" value="PROKAR_LIPOPROTEIN"/>
    <property type="match status" value="1"/>
</dbReference>
<accession>A0AAC9K8L6</accession>
<evidence type="ECO:0000256" key="1">
    <source>
        <dbReference type="ARBA" id="ARBA00010634"/>
    </source>
</evidence>
<dbReference type="PRINTS" id="PR01805">
    <property type="entry name" value="VACJLIPOPROT"/>
</dbReference>
<protein>
    <submittedName>
        <fullName evidence="3">Lipoprotein</fullName>
    </submittedName>
</protein>
<dbReference type="RefSeq" id="WP_081368767.1">
    <property type="nucleotide sequence ID" value="NZ_CP018191.1"/>
</dbReference>
<dbReference type="Proteomes" id="UP000182373">
    <property type="component" value="Chromosome"/>
</dbReference>
<keyword evidence="3" id="KW-0449">Lipoprotein</keyword>
<dbReference type="GO" id="GO:0016020">
    <property type="term" value="C:membrane"/>
    <property type="evidence" value="ECO:0007669"/>
    <property type="project" value="InterPro"/>
</dbReference>
<dbReference type="PANTHER" id="PTHR30035">
    <property type="entry name" value="LIPOPROTEIN VACJ-RELATED"/>
    <property type="match status" value="1"/>
</dbReference>
<evidence type="ECO:0000313" key="4">
    <source>
        <dbReference type="Proteomes" id="UP000182373"/>
    </source>
</evidence>
<comment type="similarity">
    <text evidence="1">Belongs to the MlaA family.</text>
</comment>
<sequence length="275" mass="29762">MRADCSDTVSTMRPFGLPLRRLAAVMLLPCLIAACATKPPASDKEALAEYQQANDPLEPTNRVMYQVNDAIDAVVLKPVALAYHYVVPSPVRTGFRNAITNIQTPVVLANDILQWNGKRAGDTLSRFAINSTLGIGGLFDVAGNMGIKRHDTDFGVTMALWGVPEGPFLFLPILGPSNPRDASGYGIDVAMSPTTWVGQGATVNKLLWAQYSVSAADMRDQANDVLNSIQETSLDPYATFRSLFRQHRASVIEDARNKGTVKDEELFPASGPGQP</sequence>
<keyword evidence="2" id="KW-0732">Signal</keyword>
<name>A0AAC9K8L6_9PROT</name>
<proteinExistence type="inferred from homology"/>
<reference evidence="4" key="1">
    <citation type="submission" date="2016-11" db="EMBL/GenBank/DDBJ databases">
        <title>Comparative genomic and phenotypic analysis of Granulibacter bethesdensis clinical isolates from patients with chronic granulomatous disease.</title>
        <authorList>
            <person name="Zarember K.A."/>
            <person name="Porcella S.F."/>
            <person name="Chu J."/>
            <person name="Ding L."/>
            <person name="Dahlstrom E."/>
            <person name="Barbian K."/>
            <person name="Martens C."/>
            <person name="Sykora L."/>
            <person name="Kramer S."/>
            <person name="Pettinato A.M."/>
            <person name="Hong H."/>
            <person name="Wald G."/>
            <person name="Berg L.J."/>
            <person name="Rogge L.S."/>
            <person name="Greenberg D.E."/>
            <person name="Falcone E.L."/>
            <person name="Neves J.F."/>
            <person name="Simoes M.J."/>
            <person name="Casal M."/>
            <person name="Rodriguez-Lopez F.C."/>
            <person name="Zelazny A."/>
            <person name="Gallin J.I."/>
            <person name="Holland S.M."/>
        </authorList>
    </citation>
    <scope>NUCLEOTIDE SEQUENCE [LARGE SCALE GENOMIC DNA]</scope>
    <source>
        <strain evidence="4">NIH9.1</strain>
    </source>
</reference>
<evidence type="ECO:0000313" key="3">
    <source>
        <dbReference type="EMBL" id="APH53427.1"/>
    </source>
</evidence>
<dbReference type="PANTHER" id="PTHR30035:SF3">
    <property type="entry name" value="INTERMEMBRANE PHOSPHOLIPID TRANSPORT SYSTEM LIPOPROTEIN MLAA"/>
    <property type="match status" value="1"/>
</dbReference>
<dbReference type="InterPro" id="IPR007428">
    <property type="entry name" value="MlaA"/>
</dbReference>
<dbReference type="Pfam" id="PF04333">
    <property type="entry name" value="MlaA"/>
    <property type="match status" value="1"/>
</dbReference>
<dbReference type="GO" id="GO:0120010">
    <property type="term" value="P:intermembrane phospholipid transfer"/>
    <property type="evidence" value="ECO:0007669"/>
    <property type="project" value="TreeGrafter"/>
</dbReference>
<organism evidence="3 4">
    <name type="scientific">Granulibacter bethesdensis</name>
    <dbReference type="NCBI Taxonomy" id="364410"/>
    <lineage>
        <taxon>Bacteria</taxon>
        <taxon>Pseudomonadati</taxon>
        <taxon>Pseudomonadota</taxon>
        <taxon>Alphaproteobacteria</taxon>
        <taxon>Acetobacterales</taxon>
        <taxon>Acetobacteraceae</taxon>
        <taxon>Granulibacter</taxon>
    </lineage>
</organism>
<dbReference type="AlphaFoldDB" id="A0AAC9K8L6"/>